<dbReference type="EMBL" id="BAAANW010000001">
    <property type="protein sequence ID" value="GAA1555305.1"/>
    <property type="molecule type" value="Genomic_DNA"/>
</dbReference>
<reference evidence="2 3" key="1">
    <citation type="journal article" date="2019" name="Int. J. Syst. Evol. Microbiol.">
        <title>The Global Catalogue of Microorganisms (GCM) 10K type strain sequencing project: providing services to taxonomists for standard genome sequencing and annotation.</title>
        <authorList>
            <consortium name="The Broad Institute Genomics Platform"/>
            <consortium name="The Broad Institute Genome Sequencing Center for Infectious Disease"/>
            <person name="Wu L."/>
            <person name="Ma J."/>
        </authorList>
    </citation>
    <scope>NUCLEOTIDE SEQUENCE [LARGE SCALE GENOMIC DNA]</scope>
    <source>
        <strain evidence="2 3">JCM 14589</strain>
    </source>
</reference>
<sequence length="59" mass="6162">MTVTNYPNCHQLWEGSVSSGLNEAPQAQADDDDGDADTDQRSPSGGEFIACGGSRGAQF</sequence>
<dbReference type="Proteomes" id="UP001500350">
    <property type="component" value="Unassembled WGS sequence"/>
</dbReference>
<proteinExistence type="predicted"/>
<evidence type="ECO:0000313" key="2">
    <source>
        <dbReference type="EMBL" id="GAA1555305.1"/>
    </source>
</evidence>
<gene>
    <name evidence="2" type="ORF">GCM10009763_00410</name>
</gene>
<evidence type="ECO:0000256" key="1">
    <source>
        <dbReference type="SAM" id="MobiDB-lite"/>
    </source>
</evidence>
<evidence type="ECO:0000313" key="3">
    <source>
        <dbReference type="Proteomes" id="UP001500350"/>
    </source>
</evidence>
<comment type="caution">
    <text evidence="2">The sequence shown here is derived from an EMBL/GenBank/DDBJ whole genome shotgun (WGS) entry which is preliminary data.</text>
</comment>
<feature type="region of interest" description="Disordered" evidence="1">
    <location>
        <begin position="1"/>
        <end position="59"/>
    </location>
</feature>
<keyword evidence="3" id="KW-1185">Reference proteome</keyword>
<name>A0ABN2CC75_9MICO</name>
<organism evidence="2 3">
    <name type="scientific">Dermacoccus profundi</name>
    <dbReference type="NCBI Taxonomy" id="322602"/>
    <lineage>
        <taxon>Bacteria</taxon>
        <taxon>Bacillati</taxon>
        <taxon>Actinomycetota</taxon>
        <taxon>Actinomycetes</taxon>
        <taxon>Micrococcales</taxon>
        <taxon>Dermacoccaceae</taxon>
        <taxon>Dermacoccus</taxon>
    </lineage>
</organism>
<protein>
    <submittedName>
        <fullName evidence="2">Uncharacterized protein</fullName>
    </submittedName>
</protein>
<accession>A0ABN2CC75</accession>